<evidence type="ECO:0000313" key="5">
    <source>
        <dbReference type="Proteomes" id="UP000005018"/>
    </source>
</evidence>
<feature type="compositionally biased region" description="Low complexity" evidence="2">
    <location>
        <begin position="469"/>
        <end position="492"/>
    </location>
</feature>
<dbReference type="OrthoDB" id="4158994at2759"/>
<feature type="transmembrane region" description="Helical" evidence="3">
    <location>
        <begin position="145"/>
        <end position="167"/>
    </location>
</feature>
<proteinExistence type="predicted"/>
<feature type="compositionally biased region" description="Polar residues" evidence="2">
    <location>
        <begin position="68"/>
        <end position="77"/>
    </location>
</feature>
<feature type="compositionally biased region" description="Basic residues" evidence="2">
    <location>
        <begin position="104"/>
        <end position="116"/>
    </location>
</feature>
<evidence type="ECO:0000256" key="1">
    <source>
        <dbReference type="SAM" id="Coils"/>
    </source>
</evidence>
<feature type="region of interest" description="Disordered" evidence="2">
    <location>
        <begin position="469"/>
        <end position="494"/>
    </location>
</feature>
<dbReference type="Proteomes" id="UP000005018">
    <property type="component" value="Chromosome 1"/>
</dbReference>
<accession>H8WZ49</accession>
<keyword evidence="3" id="KW-0812">Transmembrane</keyword>
<reference evidence="4 5" key="1">
    <citation type="journal article" date="2012" name="PLoS ONE">
        <title>Sequence and analysis of the genome of the pathogenic yeast Candida orthopsilosis.</title>
        <authorList>
            <person name="Riccombeni A."/>
            <person name="Vidanes G."/>
            <person name="Proux-Wera E."/>
            <person name="Wolfe K.H."/>
            <person name="Butler G."/>
        </authorList>
    </citation>
    <scope>NUCLEOTIDE SEQUENCE [LARGE SCALE GENOMIC DNA]</scope>
    <source>
        <strain evidence="4 5">Co 90-125</strain>
    </source>
</reference>
<keyword evidence="3" id="KW-0472">Membrane</keyword>
<feature type="region of interest" description="Disordered" evidence="2">
    <location>
        <begin position="102"/>
        <end position="121"/>
    </location>
</feature>
<keyword evidence="5" id="KW-1185">Reference proteome</keyword>
<sequence>MHQTSTTVNRKSRSSSSVTSQSQSQSQSQSTSASTGNSSVSSKTSSSRMLASSQPTSFHHHYHLNGKNGATNNSSGHVESAGDRRGPVANVNNRVSLETPPVEHHHHYHHHHHHHPQPSSIFPNSSSLRDILSLVFVTLSLPQSISLLICILYLVLGSNFMGGKFLINFMLPNSQKPVFKGIKNISSSAIKVILIDSIVYLTLVRFIKKKSYFNYLIMLSKSIVSSELIGASSIYYINSISNKKITSKIQYDDRRRSFFNSSLMNAIFCFIIINYINYLLNWFQFASVSIYPSTTTTNTTMTTTTTSTPIASLKSFNNLASRIIPINISYINNLNFSEYKIQLYLFLSIHIINRALFTRKSTIVQNSVPSINEEISVNVDENRLMDIKVDLSQTSTKNNWNTIAYKNFENFVVSPFNSKLINLKNRMRAASLSKPKLGSSGVASLTPYSLGTSPSAAVTTPTSIATSAATSSSVAPSSTHASSTPTSITTSSKMTPVSKSLTTTTISPNVTVVENTIIIQPFWSIVAACKAILKNPNLFNGEPTRKNADTGVSDTADVERKELPIAVVAIDSSKVVLKLLFNEVVKSLKVKLNNVNWSYFKLGEESGTRYITIYGLTPLFQYEVEILDGDVLLNHFLINTTNGNDQIINKSSGETSSLVTLQTSLTSTMTNLNNLKLKLKKFKKDENKKVSDLKNSIDVVKNKISKYNNAKPVNENRVYGKIQGLKHSVLQLENEIDCIRLEIDSLAQEEESLQHQSKQKQDFQLEEIKQLELEYTQYESRLKDYKSNLIKLQQEQTNLSAKYQKLLSRHDAKQEELKSIQLELKNLKKGEILNKFAKRIKKTNEKFDTIIPRILHETELLKQECAEIMDE</sequence>
<feature type="compositionally biased region" description="Low complexity" evidence="2">
    <location>
        <begin position="1"/>
        <end position="47"/>
    </location>
</feature>
<gene>
    <name evidence="4" type="ORF">CORT_0A12980</name>
</gene>
<dbReference type="eggNOG" id="ENOG502QSPS">
    <property type="taxonomic scope" value="Eukaryota"/>
</dbReference>
<keyword evidence="1" id="KW-0175">Coiled coil</keyword>
<dbReference type="AlphaFoldDB" id="H8WZ49"/>
<feature type="coiled-coil region" evidence="1">
    <location>
        <begin position="665"/>
        <end position="830"/>
    </location>
</feature>
<dbReference type="EMBL" id="HE681719">
    <property type="protein sequence ID" value="CCG21681.1"/>
    <property type="molecule type" value="Genomic_DNA"/>
</dbReference>
<feature type="compositionally biased region" description="Polar residues" evidence="2">
    <location>
        <begin position="48"/>
        <end position="57"/>
    </location>
</feature>
<feature type="region of interest" description="Disordered" evidence="2">
    <location>
        <begin position="1"/>
        <end position="89"/>
    </location>
</feature>
<organism evidence="4 5">
    <name type="scientific">Candida orthopsilosis (strain 90-125)</name>
    <name type="common">Yeast</name>
    <dbReference type="NCBI Taxonomy" id="1136231"/>
    <lineage>
        <taxon>Eukaryota</taxon>
        <taxon>Fungi</taxon>
        <taxon>Dikarya</taxon>
        <taxon>Ascomycota</taxon>
        <taxon>Saccharomycotina</taxon>
        <taxon>Pichiomycetes</taxon>
        <taxon>Debaryomycetaceae</taxon>
        <taxon>Candida/Lodderomyces clade</taxon>
        <taxon>Candida</taxon>
    </lineage>
</organism>
<evidence type="ECO:0000256" key="2">
    <source>
        <dbReference type="SAM" id="MobiDB-lite"/>
    </source>
</evidence>
<name>H8WZ49_CANO9</name>
<dbReference type="RefSeq" id="XP_003867119.1">
    <property type="nucleotide sequence ID" value="XM_003867071.1"/>
</dbReference>
<dbReference type="HOGENOM" id="CLU_011934_0_0_1"/>
<feature type="transmembrane region" description="Helical" evidence="3">
    <location>
        <begin position="258"/>
        <end position="280"/>
    </location>
</feature>
<feature type="transmembrane region" description="Helical" evidence="3">
    <location>
        <begin position="213"/>
        <end position="237"/>
    </location>
</feature>
<keyword evidence="3" id="KW-1133">Transmembrane helix</keyword>
<dbReference type="GeneID" id="14537024"/>
<dbReference type="KEGG" id="cot:CORT_0A12980"/>
<protein>
    <submittedName>
        <fullName evidence="4">Emc9 protein</fullName>
    </submittedName>
</protein>
<evidence type="ECO:0000313" key="4">
    <source>
        <dbReference type="EMBL" id="CCG21681.1"/>
    </source>
</evidence>
<evidence type="ECO:0000256" key="3">
    <source>
        <dbReference type="SAM" id="Phobius"/>
    </source>
</evidence>